<comment type="subcellular location">
    <subcellularLocation>
        <location evidence="1">Cell membrane</location>
        <topology evidence="1">Multi-pass membrane protein</topology>
    </subcellularLocation>
</comment>
<dbReference type="Pfam" id="PF02028">
    <property type="entry name" value="BCCT"/>
    <property type="match status" value="1"/>
</dbReference>
<dbReference type="AlphaFoldDB" id="A0A8J2TPZ8"/>
<sequence>MNKQHLKNPVFIISAVIVAFLVIIGAVSPNRFGAVAEQLFLFATTNFGWFYLISVFIVIIFLIGLAISKFGKIRLGGENERPEFPFFTWVGMLFSTGFGSGLVFWGVAEPMSHFYEPPFPDLGSQTEEAARVAMGYSFFHWGISQWAIYATVGLAIAFIQFSKKDSALISKAVEPITGHRKAITNTIDSLGVIATVMGVATSIGLGALQMNGGLSVVANIPSSVWMQLIIIFAVFLAYTISAVTGINKGMRFLSNVNLALCLLLLLFVFFAGPTVFILNAFTLGIGDYITQFIQYSLRLEPYVGGTWVRDWTVFYWAWTIAWSPFVGAFVARVSKGRTIREFIFGVMVVPPAIACFWIAAFGGTALYKDLNENANIAEVVNNDITVALFSVFDTLPMSFLMSVLSILLIFIFLVTSADSATYILGSMTTGGSMNPPVFQKLVWGVLISAIAGVLLLAGGLNALQTASLVAALPFAAVLLIMLAAIYRMLKKEPIPISKRDIRRYRRIEKASTKLVEKKQDK</sequence>
<feature type="transmembrane region" description="Helical" evidence="8">
    <location>
        <begin position="9"/>
        <end position="28"/>
    </location>
</feature>
<dbReference type="Proteomes" id="UP000602050">
    <property type="component" value="Unassembled WGS sequence"/>
</dbReference>
<keyword evidence="4" id="KW-1003">Cell membrane</keyword>
<accession>A0A8J2TPZ8</accession>
<keyword evidence="7 8" id="KW-0472">Membrane</keyword>
<feature type="transmembrane region" description="Helical" evidence="8">
    <location>
        <begin position="143"/>
        <end position="161"/>
    </location>
</feature>
<reference evidence="9" key="2">
    <citation type="submission" date="2020-09" db="EMBL/GenBank/DDBJ databases">
        <authorList>
            <person name="Sun Q."/>
            <person name="Zhou Y."/>
        </authorList>
    </citation>
    <scope>NUCLEOTIDE SEQUENCE</scope>
    <source>
        <strain evidence="9">CGMCC 1.12360</strain>
    </source>
</reference>
<dbReference type="InterPro" id="IPR000060">
    <property type="entry name" value="BCCT_transptr"/>
</dbReference>
<evidence type="ECO:0000256" key="1">
    <source>
        <dbReference type="ARBA" id="ARBA00004651"/>
    </source>
</evidence>
<feature type="transmembrane region" description="Helical" evidence="8">
    <location>
        <begin position="182"/>
        <end position="205"/>
    </location>
</feature>
<feature type="transmembrane region" description="Helical" evidence="8">
    <location>
        <begin position="258"/>
        <end position="278"/>
    </location>
</feature>
<evidence type="ECO:0000256" key="8">
    <source>
        <dbReference type="SAM" id="Phobius"/>
    </source>
</evidence>
<dbReference type="GO" id="GO:0005886">
    <property type="term" value="C:plasma membrane"/>
    <property type="evidence" value="ECO:0007669"/>
    <property type="project" value="UniProtKB-SubCell"/>
</dbReference>
<dbReference type="NCBIfam" id="TIGR00842">
    <property type="entry name" value="bcct"/>
    <property type="match status" value="1"/>
</dbReference>
<evidence type="ECO:0000313" key="9">
    <source>
        <dbReference type="EMBL" id="GFZ88097.1"/>
    </source>
</evidence>
<comment type="caution">
    <text evidence="9">The sequence shown here is derived from an EMBL/GenBank/DDBJ whole genome shotgun (WGS) entry which is preliminary data.</text>
</comment>
<feature type="transmembrane region" description="Helical" evidence="8">
    <location>
        <begin position="313"/>
        <end position="331"/>
    </location>
</feature>
<evidence type="ECO:0000256" key="2">
    <source>
        <dbReference type="ARBA" id="ARBA00005658"/>
    </source>
</evidence>
<feature type="transmembrane region" description="Helical" evidence="8">
    <location>
        <begin position="87"/>
        <end position="108"/>
    </location>
</feature>
<proteinExistence type="inferred from homology"/>
<keyword evidence="10" id="KW-1185">Reference proteome</keyword>
<evidence type="ECO:0000256" key="4">
    <source>
        <dbReference type="ARBA" id="ARBA00022475"/>
    </source>
</evidence>
<feature type="transmembrane region" description="Helical" evidence="8">
    <location>
        <begin position="441"/>
        <end position="460"/>
    </location>
</feature>
<evidence type="ECO:0000256" key="5">
    <source>
        <dbReference type="ARBA" id="ARBA00022692"/>
    </source>
</evidence>
<feature type="transmembrane region" description="Helical" evidence="8">
    <location>
        <begin position="399"/>
        <end position="420"/>
    </location>
</feature>
<dbReference type="EMBL" id="BMEV01000078">
    <property type="protein sequence ID" value="GFZ88097.1"/>
    <property type="molecule type" value="Genomic_DNA"/>
</dbReference>
<keyword evidence="3" id="KW-0813">Transport</keyword>
<dbReference type="GO" id="GO:0022857">
    <property type="term" value="F:transmembrane transporter activity"/>
    <property type="evidence" value="ECO:0007669"/>
    <property type="project" value="InterPro"/>
</dbReference>
<reference evidence="9" key="1">
    <citation type="journal article" date="2014" name="Int. J. Syst. Evol. Microbiol.">
        <title>Complete genome sequence of Corynebacterium casei LMG S-19264T (=DSM 44701T), isolated from a smear-ripened cheese.</title>
        <authorList>
            <consortium name="US DOE Joint Genome Institute (JGI-PGF)"/>
            <person name="Walter F."/>
            <person name="Albersmeier A."/>
            <person name="Kalinowski J."/>
            <person name="Ruckert C."/>
        </authorList>
    </citation>
    <scope>NUCLEOTIDE SEQUENCE</scope>
    <source>
        <strain evidence="9">CGMCC 1.12360</strain>
    </source>
</reference>
<gene>
    <name evidence="9" type="ORF">GCM10010978_29740</name>
</gene>
<feature type="transmembrane region" description="Helical" evidence="8">
    <location>
        <begin position="343"/>
        <end position="367"/>
    </location>
</feature>
<feature type="transmembrane region" description="Helical" evidence="8">
    <location>
        <begin position="466"/>
        <end position="489"/>
    </location>
</feature>
<feature type="transmembrane region" description="Helical" evidence="8">
    <location>
        <begin position="225"/>
        <end position="246"/>
    </location>
</feature>
<feature type="transmembrane region" description="Helical" evidence="8">
    <location>
        <begin position="48"/>
        <end position="67"/>
    </location>
</feature>
<name>A0A8J2TPZ8_9BACI</name>
<organism evidence="9 10">
    <name type="scientific">Compostibacillus humi</name>
    <dbReference type="NCBI Taxonomy" id="1245525"/>
    <lineage>
        <taxon>Bacteria</taxon>
        <taxon>Bacillati</taxon>
        <taxon>Bacillota</taxon>
        <taxon>Bacilli</taxon>
        <taxon>Bacillales</taxon>
        <taxon>Bacillaceae</taxon>
        <taxon>Compostibacillus</taxon>
    </lineage>
</organism>
<keyword evidence="5 8" id="KW-0812">Transmembrane</keyword>
<evidence type="ECO:0000256" key="6">
    <source>
        <dbReference type="ARBA" id="ARBA00022989"/>
    </source>
</evidence>
<dbReference type="PANTHER" id="PTHR30047">
    <property type="entry name" value="HIGH-AFFINITY CHOLINE TRANSPORT PROTEIN-RELATED"/>
    <property type="match status" value="1"/>
</dbReference>
<keyword evidence="6 8" id="KW-1133">Transmembrane helix</keyword>
<comment type="similarity">
    <text evidence="2">Belongs to the BCCT transporter (TC 2.A.15) family.</text>
</comment>
<protein>
    <submittedName>
        <fullName evidence="9">Glycine/betaine ABC transporter permease</fullName>
    </submittedName>
</protein>
<dbReference type="RefSeq" id="WP_188393206.1">
    <property type="nucleotide sequence ID" value="NZ_BMEV01000078.1"/>
</dbReference>
<dbReference type="PANTHER" id="PTHR30047:SF7">
    <property type="entry name" value="HIGH-AFFINITY CHOLINE TRANSPORT PROTEIN"/>
    <property type="match status" value="1"/>
</dbReference>
<evidence type="ECO:0000256" key="7">
    <source>
        <dbReference type="ARBA" id="ARBA00023136"/>
    </source>
</evidence>
<evidence type="ECO:0000256" key="3">
    <source>
        <dbReference type="ARBA" id="ARBA00022448"/>
    </source>
</evidence>
<evidence type="ECO:0000313" key="10">
    <source>
        <dbReference type="Proteomes" id="UP000602050"/>
    </source>
</evidence>